<feature type="region of interest" description="Disordered" evidence="1">
    <location>
        <begin position="566"/>
        <end position="594"/>
    </location>
</feature>
<organism evidence="2 3">
    <name type="scientific">Marasmius crinis-equi</name>
    <dbReference type="NCBI Taxonomy" id="585013"/>
    <lineage>
        <taxon>Eukaryota</taxon>
        <taxon>Fungi</taxon>
        <taxon>Dikarya</taxon>
        <taxon>Basidiomycota</taxon>
        <taxon>Agaricomycotina</taxon>
        <taxon>Agaricomycetes</taxon>
        <taxon>Agaricomycetidae</taxon>
        <taxon>Agaricales</taxon>
        <taxon>Marasmiineae</taxon>
        <taxon>Marasmiaceae</taxon>
        <taxon>Marasmius</taxon>
    </lineage>
</organism>
<sequence length="683" mass="76416">MASTSYFANSHSFIISGGNFATVYGNQIINYFNCEHERKTALTIYDQFRQVIQGDIYRTADVGVYKYPRTWDDGSRLPWEKGQLRADKTVCSAEVIGTEGRMFTVVSYTGPEAREAFEKDFQAYSITLTASSFQVYGINTHVPTVLFYGEPQPAAKFSSGLGFWGKAYLTSLREQFDCDETELWMDVKKGTLCRGPVGPSCELPGGYIEWANLSSSVEFLQDANCLRFLANLKSKKIDQSVVAVTLEYWRDGVSEVEVHQPTVLSTLTNTTIAVQVGESWHAMGMGCLGERDVMENGETRFTLEDKGGQVLLTTYSGHRLFWISQASSVFYSCGISFDDDLSQYEIIWPYVGLDRPLSMSVTACQRRREKPIYIFVRPLSLPLPTEEYKTSSFHYWSFDPTGQSPLPANICEDLGLPVELSVRVWSTARYYCDNQSYKSMHQYQLARGFDPATSDFARHLGYPIYKVHDDSDRFEDFDAATVSLTQPSPDRSTSVATGKTVQPSSMLIEQNISKFAHRSSTRPPTTSKKVNAAAARKEDILGMCISSLVLNLSNLVNTLHMCSGQACSTSKNADLPRKDRFSHSKETPYPRSDGPLSFSAYDKLQISQLADVSQTKKLSCNDFNATPITGYYQISFSTVAPETTCADVYHIACVQRYCERKIGLSIQSFTSTRHYSASTSTSI</sequence>
<dbReference type="EMBL" id="JBAHYK010000733">
    <property type="protein sequence ID" value="KAL0571667.1"/>
    <property type="molecule type" value="Genomic_DNA"/>
</dbReference>
<keyword evidence="3" id="KW-1185">Reference proteome</keyword>
<gene>
    <name evidence="2" type="ORF">V5O48_010294</name>
</gene>
<protein>
    <submittedName>
        <fullName evidence="2">Uncharacterized protein</fullName>
    </submittedName>
</protein>
<evidence type="ECO:0000256" key="1">
    <source>
        <dbReference type="SAM" id="MobiDB-lite"/>
    </source>
</evidence>
<name>A0ABR3F8U7_9AGAR</name>
<reference evidence="2 3" key="1">
    <citation type="submission" date="2024-02" db="EMBL/GenBank/DDBJ databases">
        <title>A draft genome for the cacao thread blight pathogen Marasmius crinis-equi.</title>
        <authorList>
            <person name="Cohen S.P."/>
            <person name="Baruah I.K."/>
            <person name="Amoako-Attah I."/>
            <person name="Bukari Y."/>
            <person name="Meinhardt L.W."/>
            <person name="Bailey B.A."/>
        </authorList>
    </citation>
    <scope>NUCLEOTIDE SEQUENCE [LARGE SCALE GENOMIC DNA]</scope>
    <source>
        <strain evidence="2 3">GH-76</strain>
    </source>
</reference>
<accession>A0ABR3F8U7</accession>
<dbReference type="Proteomes" id="UP001465976">
    <property type="component" value="Unassembled WGS sequence"/>
</dbReference>
<proteinExistence type="predicted"/>
<evidence type="ECO:0000313" key="2">
    <source>
        <dbReference type="EMBL" id="KAL0571667.1"/>
    </source>
</evidence>
<comment type="caution">
    <text evidence="2">The sequence shown here is derived from an EMBL/GenBank/DDBJ whole genome shotgun (WGS) entry which is preliminary data.</text>
</comment>
<feature type="compositionally biased region" description="Basic and acidic residues" evidence="1">
    <location>
        <begin position="574"/>
        <end position="588"/>
    </location>
</feature>
<evidence type="ECO:0000313" key="3">
    <source>
        <dbReference type="Proteomes" id="UP001465976"/>
    </source>
</evidence>